<evidence type="ECO:0000256" key="1">
    <source>
        <dbReference type="SAM" id="Phobius"/>
    </source>
</evidence>
<dbReference type="Pfam" id="PF00990">
    <property type="entry name" value="GGDEF"/>
    <property type="match status" value="1"/>
</dbReference>
<dbReference type="Gene3D" id="3.30.70.270">
    <property type="match status" value="1"/>
</dbReference>
<dbReference type="SUPFAM" id="SSF141868">
    <property type="entry name" value="EAL domain-like"/>
    <property type="match status" value="1"/>
</dbReference>
<dbReference type="PANTHER" id="PTHR44757:SF2">
    <property type="entry name" value="BIOFILM ARCHITECTURE MAINTENANCE PROTEIN MBAA"/>
    <property type="match status" value="1"/>
</dbReference>
<dbReference type="InterPro" id="IPR029787">
    <property type="entry name" value="Nucleotide_cyclase"/>
</dbReference>
<dbReference type="PROSITE" id="PS50887">
    <property type="entry name" value="GGDEF"/>
    <property type="match status" value="1"/>
</dbReference>
<keyword evidence="2" id="KW-0732">Signal</keyword>
<organism evidence="5 6">
    <name type="scientific">Actinoplanes philippinensis</name>
    <dbReference type="NCBI Taxonomy" id="35752"/>
    <lineage>
        <taxon>Bacteria</taxon>
        <taxon>Bacillati</taxon>
        <taxon>Actinomycetota</taxon>
        <taxon>Actinomycetes</taxon>
        <taxon>Micromonosporales</taxon>
        <taxon>Micromonosporaceae</taxon>
        <taxon>Actinoplanes</taxon>
    </lineage>
</organism>
<dbReference type="SUPFAM" id="SSF55073">
    <property type="entry name" value="Nucleotide cyclase"/>
    <property type="match status" value="1"/>
</dbReference>
<evidence type="ECO:0000259" key="4">
    <source>
        <dbReference type="PROSITE" id="PS50887"/>
    </source>
</evidence>
<accession>A0A1I2I175</accession>
<dbReference type="CDD" id="cd01948">
    <property type="entry name" value="EAL"/>
    <property type="match status" value="1"/>
</dbReference>
<dbReference type="OrthoDB" id="23692at2"/>
<dbReference type="InterPro" id="IPR052155">
    <property type="entry name" value="Biofilm_reg_signaling"/>
</dbReference>
<reference evidence="5 6" key="1">
    <citation type="submission" date="2016-10" db="EMBL/GenBank/DDBJ databases">
        <authorList>
            <person name="de Groot N.N."/>
        </authorList>
    </citation>
    <scope>NUCLEOTIDE SEQUENCE [LARGE SCALE GENOMIC DNA]</scope>
    <source>
        <strain evidence="5 6">DSM 43019</strain>
    </source>
</reference>
<evidence type="ECO:0000259" key="3">
    <source>
        <dbReference type="PROSITE" id="PS50883"/>
    </source>
</evidence>
<dbReference type="InterPro" id="IPR043128">
    <property type="entry name" value="Rev_trsase/Diguanyl_cyclase"/>
</dbReference>
<keyword evidence="6" id="KW-1185">Reference proteome</keyword>
<dbReference type="Gene3D" id="3.20.20.450">
    <property type="entry name" value="EAL domain"/>
    <property type="match status" value="1"/>
</dbReference>
<dbReference type="NCBIfam" id="TIGR00254">
    <property type="entry name" value="GGDEF"/>
    <property type="match status" value="1"/>
</dbReference>
<protein>
    <submittedName>
        <fullName evidence="5">Diguanylate cyclase (GGDEF) domain-containing protein</fullName>
    </submittedName>
</protein>
<dbReference type="InterPro" id="IPR035919">
    <property type="entry name" value="EAL_sf"/>
</dbReference>
<feature type="chain" id="PRO_5011435578" evidence="2">
    <location>
        <begin position="40"/>
        <end position="649"/>
    </location>
</feature>
<evidence type="ECO:0000313" key="5">
    <source>
        <dbReference type="EMBL" id="SFF35984.1"/>
    </source>
</evidence>
<dbReference type="PANTHER" id="PTHR44757">
    <property type="entry name" value="DIGUANYLATE CYCLASE DGCP"/>
    <property type="match status" value="1"/>
</dbReference>
<feature type="transmembrane region" description="Helical" evidence="1">
    <location>
        <begin position="181"/>
        <end position="203"/>
    </location>
</feature>
<keyword evidence="1" id="KW-1133">Transmembrane helix</keyword>
<dbReference type="CDD" id="cd01949">
    <property type="entry name" value="GGDEF"/>
    <property type="match status" value="1"/>
</dbReference>
<keyword evidence="1" id="KW-0472">Membrane</keyword>
<dbReference type="InterPro" id="IPR001633">
    <property type="entry name" value="EAL_dom"/>
</dbReference>
<dbReference type="InterPro" id="IPR000160">
    <property type="entry name" value="GGDEF_dom"/>
</dbReference>
<dbReference type="Pfam" id="PF00563">
    <property type="entry name" value="EAL"/>
    <property type="match status" value="1"/>
</dbReference>
<gene>
    <name evidence="5" type="ORF">SAMN05421541_109191</name>
</gene>
<proteinExistence type="predicted"/>
<dbReference type="SMART" id="SM00052">
    <property type="entry name" value="EAL"/>
    <property type="match status" value="1"/>
</dbReference>
<dbReference type="EMBL" id="FONV01000009">
    <property type="protein sequence ID" value="SFF35984.1"/>
    <property type="molecule type" value="Genomic_DNA"/>
</dbReference>
<feature type="signal peptide" evidence="2">
    <location>
        <begin position="1"/>
        <end position="39"/>
    </location>
</feature>
<dbReference type="PROSITE" id="PS50883">
    <property type="entry name" value="EAL"/>
    <property type="match status" value="1"/>
</dbReference>
<sequence length="649" mass="70033">MRDWLRRRAVARTAVVALTVGLGLLAAMAVVSSQSAARAADTAAATQQASQQWNEIYLKISIEYELLEDYLDSPDQNDRQPLLSSIGSAEPNLRWLLANGGDQDTRQAMALQNAYGGYTWTLRNLIDAASAGDRPGTLKFAKQAALSASGLRRQASVNVARNNLSISVVLRDAKQDIARQLIAVKVLSIADLLLVILCGLVLLTYQKRTERQAADNDYRASHDGLTGLANRRLLTDRVAAAIAEADRGGPGVGLLLLDLNRFKEVNDTLGHHSGDLLLMEVARRLRNATRPADLVARLGGDEFAVLLADVEELSDAGAVAERLLTELCGPAELGGLTVDISGSIGYSYYPTPSSSAEELLQHADVAMYHAKRNHLGVAGYEVENDDNSFEQLTLLADLRCGIDRGELELHYQPKVSLPDRAVAGIEALVRWRHPIRGLLGPQAFVPEAEQSDLMLALTDAVLDMALGDQKRWRADGRDLPIAVNVGAACLRDSGFPGRVEDALRRHDAEAGLLTLEITESFLIVDPSAAAGALARLRDKGVRISIDDFGVGYSSMSYLQSMPLDELKIDRNFTAGILTTDRGRAIVGAIIDLAHAVDLTVVAEGIEDEATLAAVGEMGCEQAQGYLMCRPLPPAEIPTWLDTWTVPALS</sequence>
<dbReference type="AlphaFoldDB" id="A0A1I2I175"/>
<feature type="domain" description="GGDEF" evidence="4">
    <location>
        <begin position="250"/>
        <end position="385"/>
    </location>
</feature>
<dbReference type="SMART" id="SM00267">
    <property type="entry name" value="GGDEF"/>
    <property type="match status" value="1"/>
</dbReference>
<evidence type="ECO:0000256" key="2">
    <source>
        <dbReference type="SAM" id="SignalP"/>
    </source>
</evidence>
<dbReference type="Proteomes" id="UP000199645">
    <property type="component" value="Unassembled WGS sequence"/>
</dbReference>
<keyword evidence="1" id="KW-0812">Transmembrane</keyword>
<name>A0A1I2I175_9ACTN</name>
<dbReference type="STRING" id="35752.SAMN05421541_109191"/>
<feature type="domain" description="EAL" evidence="3">
    <location>
        <begin position="391"/>
        <end position="644"/>
    </location>
</feature>
<evidence type="ECO:0000313" key="6">
    <source>
        <dbReference type="Proteomes" id="UP000199645"/>
    </source>
</evidence>